<dbReference type="InterPro" id="IPR010982">
    <property type="entry name" value="Lambda_DNA-bd_dom_sf"/>
</dbReference>
<dbReference type="InterPro" id="IPR022055">
    <property type="entry name" value="DUF3612"/>
</dbReference>
<dbReference type="SUPFAM" id="SSF47413">
    <property type="entry name" value="lambda repressor-like DNA-binding domains"/>
    <property type="match status" value="1"/>
</dbReference>
<dbReference type="Pfam" id="PF12268">
    <property type="entry name" value="DUF3612"/>
    <property type="match status" value="1"/>
</dbReference>
<gene>
    <name evidence="3" type="ORF">METZ01_LOCUS75792</name>
</gene>
<sequence length="524" mass="60066">MEISSSIARKAHFLGSKVRSLRKQSGLTLEDLSVRCIQIDARTAPSVSYISLIETGKRIPSEELLKLFSEIFQKDINWFLDDNLTVEILKMEKTGGAVQSFSLEPKFLFSDNLLQTSIPELLSQTGTNGRQFAHILIRSYQEKHQNQFPDIERAAEEIGQKRFPLSIRDILDLYKKVGLKVKYFDRPPFVTENDSGHKIRTLFRSFFEPPHTVVLNRQLEQEPRRMKYDLSAYLGHKVLHNGDGLVSSHATGGELGGSPQPDSQSDDKVSQSDILYAWRNFECSFFAGALLCPRLPFRHYLAREAHHIHAFEKIDITAGVYMRRMTSVSPYKYWHYFDAFQPGFLRAVYRGNGIPMPWGNMRMGMDPCRQWAVFRLLDNSKKQKPLHQISLLMSGNDLRLYACVSQRVHDAAKNSHVISTGIDLMPALENQGINTQEICELIRDAYFNKGHDKLIPQEARESINLVAKILNISWVAEGLKNPVQIICPRSSNCPKDKHCENQPKHRKKVSWLNEIKQEVLTELK</sequence>
<evidence type="ECO:0000259" key="2">
    <source>
        <dbReference type="PROSITE" id="PS50943"/>
    </source>
</evidence>
<dbReference type="Gene3D" id="1.10.260.40">
    <property type="entry name" value="lambda repressor-like DNA-binding domains"/>
    <property type="match status" value="1"/>
</dbReference>
<organism evidence="3">
    <name type="scientific">marine metagenome</name>
    <dbReference type="NCBI Taxonomy" id="408172"/>
    <lineage>
        <taxon>unclassified sequences</taxon>
        <taxon>metagenomes</taxon>
        <taxon>ecological metagenomes</taxon>
    </lineage>
</organism>
<evidence type="ECO:0000256" key="1">
    <source>
        <dbReference type="SAM" id="MobiDB-lite"/>
    </source>
</evidence>
<dbReference type="GO" id="GO:0003677">
    <property type="term" value="F:DNA binding"/>
    <property type="evidence" value="ECO:0007669"/>
    <property type="project" value="InterPro"/>
</dbReference>
<accession>A0A381U5U1</accession>
<dbReference type="AlphaFoldDB" id="A0A381U5U1"/>
<dbReference type="CDD" id="cd00093">
    <property type="entry name" value="HTH_XRE"/>
    <property type="match status" value="1"/>
</dbReference>
<dbReference type="PROSITE" id="PS50943">
    <property type="entry name" value="HTH_CROC1"/>
    <property type="match status" value="1"/>
</dbReference>
<dbReference type="SMART" id="SM00530">
    <property type="entry name" value="HTH_XRE"/>
    <property type="match status" value="1"/>
</dbReference>
<reference evidence="3" key="1">
    <citation type="submission" date="2018-05" db="EMBL/GenBank/DDBJ databases">
        <authorList>
            <person name="Lanie J.A."/>
            <person name="Ng W.-L."/>
            <person name="Kazmierczak K.M."/>
            <person name="Andrzejewski T.M."/>
            <person name="Davidsen T.M."/>
            <person name="Wayne K.J."/>
            <person name="Tettelin H."/>
            <person name="Glass J.I."/>
            <person name="Rusch D."/>
            <person name="Podicherti R."/>
            <person name="Tsui H.-C.T."/>
            <person name="Winkler M.E."/>
        </authorList>
    </citation>
    <scope>NUCLEOTIDE SEQUENCE</scope>
</reference>
<dbReference type="InterPro" id="IPR001387">
    <property type="entry name" value="Cro/C1-type_HTH"/>
</dbReference>
<protein>
    <recommendedName>
        <fullName evidence="2">HTH cro/C1-type domain-containing protein</fullName>
    </recommendedName>
</protein>
<name>A0A381U5U1_9ZZZZ</name>
<proteinExistence type="predicted"/>
<feature type="domain" description="HTH cro/C1-type" evidence="2">
    <location>
        <begin position="18"/>
        <end position="79"/>
    </location>
</feature>
<evidence type="ECO:0000313" key="3">
    <source>
        <dbReference type="EMBL" id="SVA22938.1"/>
    </source>
</evidence>
<feature type="region of interest" description="Disordered" evidence="1">
    <location>
        <begin position="249"/>
        <end position="268"/>
    </location>
</feature>
<dbReference type="EMBL" id="UINC01005689">
    <property type="protein sequence ID" value="SVA22938.1"/>
    <property type="molecule type" value="Genomic_DNA"/>
</dbReference>